<protein>
    <submittedName>
        <fullName evidence="2">Uncharacterized protein</fullName>
    </submittedName>
</protein>
<feature type="region of interest" description="Disordered" evidence="1">
    <location>
        <begin position="344"/>
        <end position="367"/>
    </location>
</feature>
<gene>
    <name evidence="2" type="ORF">U0070_003702</name>
</gene>
<evidence type="ECO:0000313" key="3">
    <source>
        <dbReference type="Proteomes" id="UP001488838"/>
    </source>
</evidence>
<sequence length="367" mass="40602">MKLESVQLTLAGLEECAYQCNPNHTALSSPCRIHIGRAQQKKRSLSKEGEAGVDASPEIRKQTTLHLTSSAVRRILVFRVVLAGETVAWDRQEKEKKPADVHRDPRDQELCDDLAFFFSEVVHPVQVTNLKAEVRPTSASCYIHYCHQTFLYRQTDTIPILKLGYWAQRVFPLTESFWRALDDPVSDSLSMRFTLSWISEQLFSLEDAPSSGVSGKVDAESDALSILVDAESDGFSILVNVEYDALSILVDAESGAVICSLLVSYARIGPAPRSLVPLAVITWYQYLQNRGKPPLKEAKSPRGPVSDAIDQVTGPKVARIPDSLLRPARSMISVDIGKQTVLRGEKKQGKAKGAWEAELRQNGSAKV</sequence>
<organism evidence="2 3">
    <name type="scientific">Myodes glareolus</name>
    <name type="common">Bank vole</name>
    <name type="synonym">Clethrionomys glareolus</name>
    <dbReference type="NCBI Taxonomy" id="447135"/>
    <lineage>
        <taxon>Eukaryota</taxon>
        <taxon>Metazoa</taxon>
        <taxon>Chordata</taxon>
        <taxon>Craniata</taxon>
        <taxon>Vertebrata</taxon>
        <taxon>Euteleostomi</taxon>
        <taxon>Mammalia</taxon>
        <taxon>Eutheria</taxon>
        <taxon>Euarchontoglires</taxon>
        <taxon>Glires</taxon>
        <taxon>Rodentia</taxon>
        <taxon>Myomorpha</taxon>
        <taxon>Muroidea</taxon>
        <taxon>Cricetidae</taxon>
        <taxon>Arvicolinae</taxon>
        <taxon>Myodes</taxon>
    </lineage>
</organism>
<evidence type="ECO:0000256" key="1">
    <source>
        <dbReference type="SAM" id="MobiDB-lite"/>
    </source>
</evidence>
<accession>A0AAW0II91</accession>
<dbReference type="EMBL" id="JBBHLL010000131">
    <property type="protein sequence ID" value="KAK7813793.1"/>
    <property type="molecule type" value="Genomic_DNA"/>
</dbReference>
<evidence type="ECO:0000313" key="2">
    <source>
        <dbReference type="EMBL" id="KAK7813793.1"/>
    </source>
</evidence>
<name>A0AAW0II91_MYOGA</name>
<feature type="compositionally biased region" description="Basic and acidic residues" evidence="1">
    <location>
        <begin position="344"/>
        <end position="359"/>
    </location>
</feature>
<dbReference type="Proteomes" id="UP001488838">
    <property type="component" value="Unassembled WGS sequence"/>
</dbReference>
<dbReference type="AlphaFoldDB" id="A0AAW0II91"/>
<keyword evidence="3" id="KW-1185">Reference proteome</keyword>
<reference evidence="2 3" key="1">
    <citation type="journal article" date="2023" name="bioRxiv">
        <title>Conserved and derived expression patterns and positive selection on dental genes reveal complex evolutionary context of ever-growing rodent molars.</title>
        <authorList>
            <person name="Calamari Z.T."/>
            <person name="Song A."/>
            <person name="Cohen E."/>
            <person name="Akter M."/>
            <person name="Roy R.D."/>
            <person name="Hallikas O."/>
            <person name="Christensen M.M."/>
            <person name="Li P."/>
            <person name="Marangoni P."/>
            <person name="Jernvall J."/>
            <person name="Klein O.D."/>
        </authorList>
    </citation>
    <scope>NUCLEOTIDE SEQUENCE [LARGE SCALE GENOMIC DNA]</scope>
    <source>
        <strain evidence="2">V071</strain>
    </source>
</reference>
<comment type="caution">
    <text evidence="2">The sequence shown here is derived from an EMBL/GenBank/DDBJ whole genome shotgun (WGS) entry which is preliminary data.</text>
</comment>
<proteinExistence type="predicted"/>